<organism evidence="9 10">
    <name type="scientific">Anaerobacillus arseniciselenatis</name>
    <dbReference type="NCBI Taxonomy" id="85682"/>
    <lineage>
        <taxon>Bacteria</taxon>
        <taxon>Bacillati</taxon>
        <taxon>Bacillota</taxon>
        <taxon>Bacilli</taxon>
        <taxon>Bacillales</taxon>
        <taxon>Bacillaceae</taxon>
        <taxon>Anaerobacillus</taxon>
    </lineage>
</organism>
<evidence type="ECO:0000256" key="7">
    <source>
        <dbReference type="ARBA" id="ARBA00023204"/>
    </source>
</evidence>
<evidence type="ECO:0000256" key="6">
    <source>
        <dbReference type="ARBA" id="ARBA00023125"/>
    </source>
</evidence>
<gene>
    <name evidence="9" type="ORF">BKP35_10020</name>
</gene>
<dbReference type="OrthoDB" id="9768303at2"/>
<evidence type="ECO:0000313" key="10">
    <source>
        <dbReference type="Proteomes" id="UP000180098"/>
    </source>
</evidence>
<dbReference type="InterPro" id="IPR038726">
    <property type="entry name" value="PDDEXK_AddAB-type"/>
</dbReference>
<dbReference type="InterPro" id="IPR011604">
    <property type="entry name" value="PDDEXK-like_dom_sf"/>
</dbReference>
<keyword evidence="10" id="KW-1185">Reference proteome</keyword>
<dbReference type="GO" id="GO:0006281">
    <property type="term" value="P:DNA repair"/>
    <property type="evidence" value="ECO:0007669"/>
    <property type="project" value="UniProtKB-KW"/>
</dbReference>
<dbReference type="GO" id="GO:0016787">
    <property type="term" value="F:hydrolase activity"/>
    <property type="evidence" value="ECO:0007669"/>
    <property type="project" value="UniProtKB-KW"/>
</dbReference>
<dbReference type="RefSeq" id="WP_071313198.1">
    <property type="nucleotide sequence ID" value="NZ_MLQQ01000018.1"/>
</dbReference>
<keyword evidence="4" id="KW-0347">Helicase</keyword>
<dbReference type="EMBL" id="MLQQ01000018">
    <property type="protein sequence ID" value="OIJ12891.1"/>
    <property type="molecule type" value="Genomic_DNA"/>
</dbReference>
<dbReference type="Proteomes" id="UP000180098">
    <property type="component" value="Unassembled WGS sequence"/>
</dbReference>
<reference evidence="9 10" key="1">
    <citation type="submission" date="2016-10" db="EMBL/GenBank/DDBJ databases">
        <title>Draft genome sequences of four alkaliphilic bacteria belonging to the Anaerobacillus genus.</title>
        <authorList>
            <person name="Bassil N.M."/>
            <person name="Lloyd J.R."/>
        </authorList>
    </citation>
    <scope>NUCLEOTIDE SEQUENCE [LARGE SCALE GENOMIC DNA]</scope>
    <source>
        <strain evidence="9 10">DSM 15340</strain>
    </source>
</reference>
<accession>A0A1S2LKE0</accession>
<evidence type="ECO:0000313" key="9">
    <source>
        <dbReference type="EMBL" id="OIJ12891.1"/>
    </source>
</evidence>
<dbReference type="AlphaFoldDB" id="A0A1S2LKE0"/>
<keyword evidence="2" id="KW-0227">DNA damage</keyword>
<dbReference type="Gene3D" id="3.90.320.10">
    <property type="match status" value="1"/>
</dbReference>
<dbReference type="Pfam" id="PF12705">
    <property type="entry name" value="PDDEXK_1"/>
    <property type="match status" value="1"/>
</dbReference>
<keyword evidence="5" id="KW-0067">ATP-binding</keyword>
<dbReference type="GO" id="GO:0005524">
    <property type="term" value="F:ATP binding"/>
    <property type="evidence" value="ECO:0007669"/>
    <property type="project" value="UniProtKB-KW"/>
</dbReference>
<keyword evidence="1" id="KW-0547">Nucleotide-binding</keyword>
<dbReference type="GO" id="GO:0004386">
    <property type="term" value="F:helicase activity"/>
    <property type="evidence" value="ECO:0007669"/>
    <property type="project" value="UniProtKB-KW"/>
</dbReference>
<evidence type="ECO:0000256" key="5">
    <source>
        <dbReference type="ARBA" id="ARBA00022840"/>
    </source>
</evidence>
<comment type="caution">
    <text evidence="9">The sequence shown here is derived from an EMBL/GenBank/DDBJ whole genome shotgun (WGS) entry which is preliminary data.</text>
</comment>
<evidence type="ECO:0000256" key="2">
    <source>
        <dbReference type="ARBA" id="ARBA00022763"/>
    </source>
</evidence>
<feature type="domain" description="PD-(D/E)XK endonuclease-like" evidence="8">
    <location>
        <begin position="11"/>
        <end position="306"/>
    </location>
</feature>
<proteinExistence type="predicted"/>
<evidence type="ECO:0000256" key="3">
    <source>
        <dbReference type="ARBA" id="ARBA00022801"/>
    </source>
</evidence>
<evidence type="ECO:0000256" key="1">
    <source>
        <dbReference type="ARBA" id="ARBA00022741"/>
    </source>
</evidence>
<evidence type="ECO:0000256" key="4">
    <source>
        <dbReference type="ARBA" id="ARBA00022806"/>
    </source>
</evidence>
<keyword evidence="3" id="KW-0378">Hydrolase</keyword>
<keyword evidence="6" id="KW-0238">DNA-binding</keyword>
<name>A0A1S2LKE0_9BACI</name>
<keyword evidence="7" id="KW-0234">DNA repair</keyword>
<evidence type="ECO:0000259" key="8">
    <source>
        <dbReference type="Pfam" id="PF12705"/>
    </source>
</evidence>
<dbReference type="GO" id="GO:0003677">
    <property type="term" value="F:DNA binding"/>
    <property type="evidence" value="ECO:0007669"/>
    <property type="project" value="UniProtKB-KW"/>
</dbReference>
<protein>
    <recommendedName>
        <fullName evidence="8">PD-(D/E)XK endonuclease-like domain-containing protein</fullName>
    </recommendedName>
</protein>
<sequence length="313" mass="37129">MFEIKPYPEFSWSNSRHKTFTECKKKYYFHYYLSHNGWLLQAEEENKQVYRLKNIKNLPIALGEAIHDIVHDQLKAHLAGEPLLTEQQLKQECKNKLNQAFIDSKKHYENWAQKPKKFNMLHEIYYNNELNPDDVDKIKEKIEICITNLLSCKSYNEILSNENLYVLEAEELKAFYFDDIKIYVVLDFVFRDRLSGKWVIVDWKTGKENQGDRDQLALYALYLMDKFDITLESIEIRNEYLQSGKTVTYTLNEEDIIEARNLIVNSSDKMQTYLQDRSLNKPLSADHFEETFSFRCKSCNFKELCDLSGKNDG</sequence>